<dbReference type="AlphaFoldDB" id="T0L7Q5"/>
<gene>
    <name evidence="2" type="ORF">CGLO_16901</name>
</gene>
<dbReference type="HOGENOM" id="CLU_3224522_0_0_1"/>
<comment type="caution">
    <text evidence="2">The sequence shown here is derived from an EMBL/GenBank/DDBJ whole genome shotgun (WGS) entry which is preliminary data.</text>
</comment>
<proteinExistence type="predicted"/>
<dbReference type="EMBL" id="AMYD01004022">
    <property type="protein sequence ID" value="EQB44360.1"/>
    <property type="molecule type" value="Genomic_DNA"/>
</dbReference>
<sequence length="44" mass="4718">MGRIRIATSKLNENDVLVRGCLPPNKPGQSITPAEAASRNQQSV</sequence>
<reference evidence="3" key="1">
    <citation type="journal article" date="2013" name="Mol. Plant Microbe Interact.">
        <title>Global aspects of pacC regulation of pathogenicity genes in Colletotrichum gloeosporioides as revealed by transcriptome analysis.</title>
        <authorList>
            <person name="Alkan N."/>
            <person name="Meng X."/>
            <person name="Friedlander G."/>
            <person name="Reuveni E."/>
            <person name="Sukno S."/>
            <person name="Sherman A."/>
            <person name="Thon M."/>
            <person name="Fluhr R."/>
            <person name="Prusky D."/>
        </authorList>
    </citation>
    <scope>NUCLEOTIDE SEQUENCE [LARGE SCALE GENOMIC DNA]</scope>
    <source>
        <strain evidence="3">Cg-14</strain>
    </source>
</reference>
<feature type="region of interest" description="Disordered" evidence="1">
    <location>
        <begin position="18"/>
        <end position="44"/>
    </location>
</feature>
<feature type="compositionally biased region" description="Polar residues" evidence="1">
    <location>
        <begin position="27"/>
        <end position="44"/>
    </location>
</feature>
<evidence type="ECO:0000313" key="2">
    <source>
        <dbReference type="EMBL" id="EQB44360.1"/>
    </source>
</evidence>
<protein>
    <submittedName>
        <fullName evidence="2">Uncharacterized protein</fullName>
    </submittedName>
</protein>
<evidence type="ECO:0000313" key="3">
    <source>
        <dbReference type="Proteomes" id="UP000015530"/>
    </source>
</evidence>
<accession>T0L7Q5</accession>
<evidence type="ECO:0000256" key="1">
    <source>
        <dbReference type="SAM" id="MobiDB-lite"/>
    </source>
</evidence>
<name>T0L7Q5_COLGC</name>
<organism evidence="2 3">
    <name type="scientific">Colletotrichum gloeosporioides (strain Cg-14)</name>
    <name type="common">Anthracnose fungus</name>
    <name type="synonym">Glomerella cingulata</name>
    <dbReference type="NCBI Taxonomy" id="1237896"/>
    <lineage>
        <taxon>Eukaryota</taxon>
        <taxon>Fungi</taxon>
        <taxon>Dikarya</taxon>
        <taxon>Ascomycota</taxon>
        <taxon>Pezizomycotina</taxon>
        <taxon>Sordariomycetes</taxon>
        <taxon>Hypocreomycetidae</taxon>
        <taxon>Glomerellales</taxon>
        <taxon>Glomerellaceae</taxon>
        <taxon>Colletotrichum</taxon>
        <taxon>Colletotrichum gloeosporioides species complex</taxon>
    </lineage>
</organism>
<dbReference type="Proteomes" id="UP000015530">
    <property type="component" value="Unassembled WGS sequence"/>
</dbReference>